<accession>A0ABM1E043</accession>
<dbReference type="Pfam" id="PF07690">
    <property type="entry name" value="MFS_1"/>
    <property type="match status" value="1"/>
</dbReference>
<dbReference type="Proteomes" id="UP000695022">
    <property type="component" value="Unplaced"/>
</dbReference>
<feature type="transmembrane region" description="Helical" evidence="2">
    <location>
        <begin position="645"/>
        <end position="664"/>
    </location>
</feature>
<keyword evidence="3" id="KW-1185">Reference proteome</keyword>
<dbReference type="InterPro" id="IPR050327">
    <property type="entry name" value="Proton-linked_MCT"/>
</dbReference>
<dbReference type="GeneID" id="106807664"/>
<evidence type="ECO:0000256" key="2">
    <source>
        <dbReference type="SAM" id="Phobius"/>
    </source>
</evidence>
<dbReference type="InterPro" id="IPR036259">
    <property type="entry name" value="MFS_trans_sf"/>
</dbReference>
<dbReference type="Gene3D" id="1.20.1250.20">
    <property type="entry name" value="MFS general substrate transporter like domains"/>
    <property type="match status" value="1"/>
</dbReference>
<keyword evidence="2" id="KW-1133">Transmembrane helix</keyword>
<keyword evidence="2" id="KW-0812">Transmembrane</keyword>
<protein>
    <submittedName>
        <fullName evidence="4">Uncharacterized protein LOC106807664</fullName>
    </submittedName>
</protein>
<feature type="transmembrane region" description="Helical" evidence="2">
    <location>
        <begin position="204"/>
        <end position="223"/>
    </location>
</feature>
<feature type="transmembrane region" description="Helical" evidence="2">
    <location>
        <begin position="139"/>
        <end position="160"/>
    </location>
</feature>
<dbReference type="InterPro" id="IPR011701">
    <property type="entry name" value="MFS"/>
</dbReference>
<feature type="transmembrane region" description="Helical" evidence="2">
    <location>
        <begin position="670"/>
        <end position="692"/>
    </location>
</feature>
<feature type="transmembrane region" description="Helical" evidence="2">
    <location>
        <begin position="573"/>
        <end position="596"/>
    </location>
</feature>
<name>A0ABM1E043_PRICU</name>
<dbReference type="PANTHER" id="PTHR11360">
    <property type="entry name" value="MONOCARBOXYLATE TRANSPORTER"/>
    <property type="match status" value="1"/>
</dbReference>
<feature type="transmembrane region" description="Helical" evidence="2">
    <location>
        <begin position="116"/>
        <end position="133"/>
    </location>
</feature>
<feature type="transmembrane region" description="Helical" evidence="2">
    <location>
        <begin position="172"/>
        <end position="192"/>
    </location>
</feature>
<feature type="transmembrane region" description="Helical" evidence="2">
    <location>
        <begin position="616"/>
        <end position="633"/>
    </location>
</feature>
<keyword evidence="2" id="KW-0472">Membrane</keyword>
<organism evidence="3 4">
    <name type="scientific">Priapulus caudatus</name>
    <name type="common">Priapulid worm</name>
    <dbReference type="NCBI Taxonomy" id="37621"/>
    <lineage>
        <taxon>Eukaryota</taxon>
        <taxon>Metazoa</taxon>
        <taxon>Ecdysozoa</taxon>
        <taxon>Scalidophora</taxon>
        <taxon>Priapulida</taxon>
        <taxon>Priapulimorpha</taxon>
        <taxon>Priapulimorphida</taxon>
        <taxon>Priapulidae</taxon>
        <taxon>Priapulus</taxon>
    </lineage>
</organism>
<dbReference type="PANTHER" id="PTHR11360:SF284">
    <property type="entry name" value="EG:103B4.3 PROTEIN-RELATED"/>
    <property type="match status" value="1"/>
</dbReference>
<proteinExistence type="predicted"/>
<feature type="transmembrane region" description="Helical" evidence="2">
    <location>
        <begin position="45"/>
        <end position="63"/>
    </location>
</feature>
<evidence type="ECO:0000313" key="4">
    <source>
        <dbReference type="RefSeq" id="XP_014665564.1"/>
    </source>
</evidence>
<evidence type="ECO:0000256" key="1">
    <source>
        <dbReference type="SAM" id="MobiDB-lite"/>
    </source>
</evidence>
<evidence type="ECO:0000313" key="3">
    <source>
        <dbReference type="Proteomes" id="UP000695022"/>
    </source>
</evidence>
<feature type="region of interest" description="Disordered" evidence="1">
    <location>
        <begin position="268"/>
        <end position="295"/>
    </location>
</feature>
<dbReference type="SUPFAM" id="SSF103473">
    <property type="entry name" value="MFS general substrate transporter"/>
    <property type="match status" value="1"/>
</dbReference>
<dbReference type="RefSeq" id="XP_014665564.1">
    <property type="nucleotide sequence ID" value="XM_014810078.1"/>
</dbReference>
<feature type="transmembrane region" description="Helical" evidence="2">
    <location>
        <begin position="83"/>
        <end position="104"/>
    </location>
</feature>
<reference evidence="4" key="1">
    <citation type="submission" date="2025-08" db="UniProtKB">
        <authorList>
            <consortium name="RefSeq"/>
        </authorList>
    </citation>
    <scope>IDENTIFICATION</scope>
</reference>
<sequence length="736" mass="80376">MPPNVTQQVIVTARHTKTDNVPAHRHEYTERSVEPTEKRAAPDGGWGWVVVAAATICFAFTWGQQKAFGIYMIDIMDMLGSNVMHTSTIGGLNTALSYLFAPLASVIYKKYGARRTCIVGGLLAGSGLILGFVTNSLIILYIGIGVINGVGIAIIVIASFSIVNEYFDKRGAMATAICVTGAGVGSLTWPPLTNILVEAYTYQGAFLVTGAAVLNVIVCGLLFRPLTEPRRAVAPSTTATGNQRDDQLNQRVSIVEVDAKMASRMKSVGQPQSEAGRSEEHFPRLTVPNGEAGSPATLEAQLWGDRERYMEDCVDWSNNDGSQSIGNTGMSGKNGATTPGTAATVTGQRHNAETQENAEGFHHQNYFTDDGPLTFTVYNIYDDAMPIRIDTQLDDSVSSEGGMCPADKYRRNSLDYVSSPMTVEQRVAHLPVTETSEYQKPLTEIVSQVLSQQSQDVDNDKRDNREECSVPVVYQSVQDPLKLITVDFDRADQRNNMRVGRYGSSNDLLDSDELSQTYNGTTARDVDCISRNAYVNPAFTHDITDTDDIVKKTPPLAVKKKARLISTKLFKSVRFWIMMLSFIPIDFGYTTISLYLPIKSVEIGGKQANESTAVTLLYLVDTAVRILLSIAYNAQFFQSHARRQLAYCIFTLLAGIGFTLLMFVQTMGLYLIASGIIGACTGSMICASWVVMRDVVGSARYTDAYGPCALEATILEAPILFVHAMILGNCSVYLIV</sequence>
<gene>
    <name evidence="4" type="primary">LOC106807664</name>
</gene>